<dbReference type="GO" id="GO:0035595">
    <property type="term" value="F:N-acetylglucosaminylinositol deacetylase activity"/>
    <property type="evidence" value="ECO:0007669"/>
    <property type="project" value="UniProtKB-EC"/>
</dbReference>
<protein>
    <submittedName>
        <fullName evidence="1">1D-myo-inositol 2-acetamido-2-deoxy-alpha-D-glucopyranoside deacetylase</fullName>
        <ecNumber evidence="1">3.5.1.103</ecNumber>
    </submittedName>
</protein>
<dbReference type="EC" id="3.5.1.103" evidence="1"/>
<dbReference type="GO" id="GO:0071793">
    <property type="term" value="P:bacillithiol biosynthetic process"/>
    <property type="evidence" value="ECO:0007669"/>
    <property type="project" value="InterPro"/>
</dbReference>
<keyword evidence="2" id="KW-1185">Reference proteome</keyword>
<accession>A0A517NTN1</accession>
<evidence type="ECO:0000313" key="1">
    <source>
        <dbReference type="EMBL" id="QDT10484.1"/>
    </source>
</evidence>
<dbReference type="InterPro" id="IPR024078">
    <property type="entry name" value="LmbE-like_dom_sf"/>
</dbReference>
<keyword evidence="1" id="KW-0378">Hydrolase</keyword>
<dbReference type="PANTHER" id="PTHR12993">
    <property type="entry name" value="N-ACETYLGLUCOSAMINYL-PHOSPHATIDYLINOSITOL DE-N-ACETYLASE-RELATED"/>
    <property type="match status" value="1"/>
</dbReference>
<dbReference type="InterPro" id="IPR003737">
    <property type="entry name" value="GlcNAc_PI_deacetylase-related"/>
</dbReference>
<dbReference type="SUPFAM" id="SSF102588">
    <property type="entry name" value="LmbE-like"/>
    <property type="match status" value="1"/>
</dbReference>
<dbReference type="Pfam" id="PF02585">
    <property type="entry name" value="PIG-L"/>
    <property type="match status" value="1"/>
</dbReference>
<dbReference type="PANTHER" id="PTHR12993:SF30">
    <property type="entry name" value="N-ACETYL-ALPHA-D-GLUCOSAMINYL L-MALATE DEACETYLASE 1"/>
    <property type="match status" value="1"/>
</dbReference>
<sequence length="252" mass="28759">MTFSDKPDVPVFTGPPEEIGEIEPLDFLVIAPHPDDAELGMGGTIAKMHDEGWRIGVLDLTTGEPTPHGSETIRRQETDLATAALGLTWRGNAGLINRSLEPTLEARKLLASYFRMLRPRWLFAPYWSDAHPDHVAATQLIEAARFWSKLSKTDMPGERYHPERIYYYFCIHLRLAVQPDWIVDISDQWSRKKSSIEAYASQFVAGRPTEPPTLIDRLRDDAAYWGRLIDRHYGEPFATKEPLAIRSLRDLF</sequence>
<proteinExistence type="predicted"/>
<dbReference type="Gene3D" id="3.40.50.10320">
    <property type="entry name" value="LmbE-like"/>
    <property type="match status" value="1"/>
</dbReference>
<dbReference type="EMBL" id="CP036526">
    <property type="protein sequence ID" value="QDT10484.1"/>
    <property type="molecule type" value="Genomic_DNA"/>
</dbReference>
<dbReference type="AlphaFoldDB" id="A0A517NTN1"/>
<reference evidence="1 2" key="1">
    <citation type="submission" date="2019-02" db="EMBL/GenBank/DDBJ databases">
        <title>Deep-cultivation of Planctomycetes and their phenomic and genomic characterization uncovers novel biology.</title>
        <authorList>
            <person name="Wiegand S."/>
            <person name="Jogler M."/>
            <person name="Boedeker C."/>
            <person name="Pinto D."/>
            <person name="Vollmers J."/>
            <person name="Rivas-Marin E."/>
            <person name="Kohn T."/>
            <person name="Peeters S.H."/>
            <person name="Heuer A."/>
            <person name="Rast P."/>
            <person name="Oberbeckmann S."/>
            <person name="Bunk B."/>
            <person name="Jeske O."/>
            <person name="Meyerdierks A."/>
            <person name="Storesund J.E."/>
            <person name="Kallscheuer N."/>
            <person name="Luecker S."/>
            <person name="Lage O.M."/>
            <person name="Pohl T."/>
            <person name="Merkel B.J."/>
            <person name="Hornburger P."/>
            <person name="Mueller R.-W."/>
            <person name="Bruemmer F."/>
            <person name="Labrenz M."/>
            <person name="Spormann A.M."/>
            <person name="Op den Camp H."/>
            <person name="Overmann J."/>
            <person name="Amann R."/>
            <person name="Jetten M.S.M."/>
            <person name="Mascher T."/>
            <person name="Medema M.H."/>
            <person name="Devos D.P."/>
            <person name="Kaster A.-K."/>
            <person name="Ovreas L."/>
            <person name="Rohde M."/>
            <person name="Galperin M.Y."/>
            <person name="Jogler C."/>
        </authorList>
    </citation>
    <scope>NUCLEOTIDE SEQUENCE [LARGE SCALE GENOMIC DNA]</scope>
    <source>
        <strain evidence="1 2">K23_9</strain>
    </source>
</reference>
<dbReference type="Proteomes" id="UP000319817">
    <property type="component" value="Chromosome"/>
</dbReference>
<gene>
    <name evidence="1" type="primary">mshB</name>
    <name evidence="1" type="ORF">K239x_24410</name>
</gene>
<evidence type="ECO:0000313" key="2">
    <source>
        <dbReference type="Proteomes" id="UP000319817"/>
    </source>
</evidence>
<name>A0A517NTN1_9BACT</name>
<organism evidence="1 2">
    <name type="scientific">Stieleria marina</name>
    <dbReference type="NCBI Taxonomy" id="1930275"/>
    <lineage>
        <taxon>Bacteria</taxon>
        <taxon>Pseudomonadati</taxon>
        <taxon>Planctomycetota</taxon>
        <taxon>Planctomycetia</taxon>
        <taxon>Pirellulales</taxon>
        <taxon>Pirellulaceae</taxon>
        <taxon>Stieleria</taxon>
    </lineage>
</organism>
<dbReference type="NCBIfam" id="TIGR04001">
    <property type="entry name" value="thiol_BshB1"/>
    <property type="match status" value="1"/>
</dbReference>
<dbReference type="InterPro" id="IPR023842">
    <property type="entry name" value="Bacillithiol_biosynth_BshB1"/>
</dbReference>